<dbReference type="AlphaFoldDB" id="A0A0E9XG60"/>
<accession>A0A0E9XG60</accession>
<reference evidence="1" key="1">
    <citation type="submission" date="2014-11" db="EMBL/GenBank/DDBJ databases">
        <authorList>
            <person name="Amaro Gonzalez C."/>
        </authorList>
    </citation>
    <scope>NUCLEOTIDE SEQUENCE</scope>
</reference>
<organism evidence="1">
    <name type="scientific">Anguilla anguilla</name>
    <name type="common">European freshwater eel</name>
    <name type="synonym">Muraena anguilla</name>
    <dbReference type="NCBI Taxonomy" id="7936"/>
    <lineage>
        <taxon>Eukaryota</taxon>
        <taxon>Metazoa</taxon>
        <taxon>Chordata</taxon>
        <taxon>Craniata</taxon>
        <taxon>Vertebrata</taxon>
        <taxon>Euteleostomi</taxon>
        <taxon>Actinopterygii</taxon>
        <taxon>Neopterygii</taxon>
        <taxon>Teleostei</taxon>
        <taxon>Anguilliformes</taxon>
        <taxon>Anguillidae</taxon>
        <taxon>Anguilla</taxon>
    </lineage>
</organism>
<evidence type="ECO:0000313" key="1">
    <source>
        <dbReference type="EMBL" id="JAI01412.1"/>
    </source>
</evidence>
<reference evidence="1" key="2">
    <citation type="journal article" date="2015" name="Fish Shellfish Immunol.">
        <title>Early steps in the European eel (Anguilla anguilla)-Vibrio vulnificus interaction in the gills: Role of the RtxA13 toxin.</title>
        <authorList>
            <person name="Callol A."/>
            <person name="Pajuelo D."/>
            <person name="Ebbesson L."/>
            <person name="Teles M."/>
            <person name="MacKenzie S."/>
            <person name="Amaro C."/>
        </authorList>
    </citation>
    <scope>NUCLEOTIDE SEQUENCE</scope>
</reference>
<name>A0A0E9XG60_ANGAN</name>
<proteinExistence type="predicted"/>
<dbReference type="EMBL" id="GBXM01007166">
    <property type="protein sequence ID" value="JAI01412.1"/>
    <property type="molecule type" value="Transcribed_RNA"/>
</dbReference>
<protein>
    <submittedName>
        <fullName evidence="1">Uncharacterized protein</fullName>
    </submittedName>
</protein>
<sequence length="45" mass="5086">MSGLVLLPVMWIHMIKMVSSPKKEITVCLHLPKVLSIHPDYLAES</sequence>